<dbReference type="EMBL" id="BORQ01000012">
    <property type="protein sequence ID" value="GIO34729.1"/>
    <property type="molecule type" value="Genomic_DNA"/>
</dbReference>
<name>A0A919XL45_9BACL</name>
<evidence type="ECO:0000256" key="2">
    <source>
        <dbReference type="ARBA" id="ARBA00012400"/>
    </source>
</evidence>
<evidence type="ECO:0000313" key="7">
    <source>
        <dbReference type="EMBL" id="GIO34729.1"/>
    </source>
</evidence>
<sequence>MKSYMPIMLDCAGRVCVVVGGGRVAERKAGELLACCALVTVISPRITPVLKQRHEQGELRWLSRKYAPGDLEGAFMAHAATNDPEVNRSVAEEAAGRGILANVADRPESGNFIHPSVLRRGRLLIAVSASGAGPLAASTIRRKLEEQFGTEYEAYLDCLYEMRKTIKEQVCDPAARQKLLKKASGPDMLDALRRNGFACWSAERIRQWIDDNQEE</sequence>
<dbReference type="EC" id="1.3.1.76" evidence="2"/>
<protein>
    <recommendedName>
        <fullName evidence="2">precorrin-2 dehydrogenase</fullName>
        <ecNumber evidence="2">1.3.1.76</ecNumber>
    </recommendedName>
</protein>
<dbReference type="GO" id="GO:0019354">
    <property type="term" value="P:siroheme biosynthetic process"/>
    <property type="evidence" value="ECO:0007669"/>
    <property type="project" value="InterPro"/>
</dbReference>
<evidence type="ECO:0000256" key="5">
    <source>
        <dbReference type="ARBA" id="ARBA00023244"/>
    </source>
</evidence>
<dbReference type="PANTHER" id="PTHR35330">
    <property type="entry name" value="SIROHEME BIOSYNTHESIS PROTEIN MET8"/>
    <property type="match status" value="1"/>
</dbReference>
<accession>A0A919XL45</accession>
<dbReference type="InterPro" id="IPR006367">
    <property type="entry name" value="Sirohaem_synthase_N"/>
</dbReference>
<dbReference type="SUPFAM" id="SSF75615">
    <property type="entry name" value="Siroheme synthase middle domains-like"/>
    <property type="match status" value="1"/>
</dbReference>
<keyword evidence="8" id="KW-1185">Reference proteome</keyword>
<evidence type="ECO:0000313" key="8">
    <source>
        <dbReference type="Proteomes" id="UP000679779"/>
    </source>
</evidence>
<proteinExistence type="predicted"/>
<keyword evidence="4" id="KW-0520">NAD</keyword>
<dbReference type="Pfam" id="PF13241">
    <property type="entry name" value="NAD_binding_7"/>
    <property type="match status" value="1"/>
</dbReference>
<dbReference type="NCBIfam" id="TIGR01470">
    <property type="entry name" value="cysG_Nterm"/>
    <property type="match status" value="1"/>
</dbReference>
<organism evidence="7 8">
    <name type="scientific">Paenibacillus albilobatus</name>
    <dbReference type="NCBI Taxonomy" id="2716884"/>
    <lineage>
        <taxon>Bacteria</taxon>
        <taxon>Bacillati</taxon>
        <taxon>Bacillota</taxon>
        <taxon>Bacilli</taxon>
        <taxon>Bacillales</taxon>
        <taxon>Paenibacillaceae</taxon>
        <taxon>Paenibacillus</taxon>
    </lineage>
</organism>
<dbReference type="RefSeq" id="WP_201452256.1">
    <property type="nucleotide sequence ID" value="NZ_BORQ01000012.1"/>
</dbReference>
<gene>
    <name evidence="7" type="primary">cysG</name>
    <name evidence="7" type="ORF">J2TS6_58700</name>
</gene>
<comment type="pathway">
    <text evidence="1">Porphyrin-containing compound metabolism; siroheme biosynthesis; sirohydrochlorin from precorrin-2: step 1/1.</text>
</comment>
<evidence type="ECO:0000256" key="4">
    <source>
        <dbReference type="ARBA" id="ARBA00023027"/>
    </source>
</evidence>
<keyword evidence="3" id="KW-0560">Oxidoreductase</keyword>
<dbReference type="InterPro" id="IPR028161">
    <property type="entry name" value="Met8-like"/>
</dbReference>
<keyword evidence="5" id="KW-0627">Porphyrin biosynthesis</keyword>
<dbReference type="SUPFAM" id="SSF51735">
    <property type="entry name" value="NAD(P)-binding Rossmann-fold domains"/>
    <property type="match status" value="1"/>
</dbReference>
<dbReference type="Pfam" id="PF22440">
    <property type="entry name" value="SirC_C"/>
    <property type="match status" value="1"/>
</dbReference>
<dbReference type="PANTHER" id="PTHR35330:SF1">
    <property type="entry name" value="SIROHEME BIOSYNTHESIS PROTEIN MET8"/>
    <property type="match status" value="1"/>
</dbReference>
<dbReference type="InterPro" id="IPR036291">
    <property type="entry name" value="NAD(P)-bd_dom_sf"/>
</dbReference>
<reference evidence="7" key="1">
    <citation type="submission" date="2021-03" db="EMBL/GenBank/DDBJ databases">
        <title>Antimicrobial resistance genes in bacteria isolated from Japanese honey, and their potential for conferring macrolide and lincosamide resistance in the American foulbrood pathogen Paenibacillus larvae.</title>
        <authorList>
            <person name="Okamoto M."/>
            <person name="Kumagai M."/>
            <person name="Kanamori H."/>
            <person name="Takamatsu D."/>
        </authorList>
    </citation>
    <scope>NUCLEOTIDE SEQUENCE</scope>
    <source>
        <strain evidence="7">J2TS6</strain>
    </source>
</reference>
<dbReference type="Proteomes" id="UP000679779">
    <property type="component" value="Unassembled WGS sequence"/>
</dbReference>
<comment type="caution">
    <text evidence="7">The sequence shown here is derived from an EMBL/GenBank/DDBJ whole genome shotgun (WGS) entry which is preliminary data.</text>
</comment>
<evidence type="ECO:0000256" key="3">
    <source>
        <dbReference type="ARBA" id="ARBA00023002"/>
    </source>
</evidence>
<dbReference type="AlphaFoldDB" id="A0A919XL45"/>
<dbReference type="InterPro" id="IPR042518">
    <property type="entry name" value="SirC_C"/>
</dbReference>
<dbReference type="Gene3D" id="3.40.50.720">
    <property type="entry name" value="NAD(P)-binding Rossmann-like Domain"/>
    <property type="match status" value="1"/>
</dbReference>
<evidence type="ECO:0000256" key="6">
    <source>
        <dbReference type="ARBA" id="ARBA00047561"/>
    </source>
</evidence>
<dbReference type="GO" id="GO:0043115">
    <property type="term" value="F:precorrin-2 dehydrogenase activity"/>
    <property type="evidence" value="ECO:0007669"/>
    <property type="project" value="UniProtKB-EC"/>
</dbReference>
<dbReference type="Gene3D" id="1.10.8.610">
    <property type="entry name" value="SirC, precorrin-2 dehydrogenase, C-terminal helical domain-like"/>
    <property type="match status" value="1"/>
</dbReference>
<dbReference type="GO" id="GO:0004325">
    <property type="term" value="F:ferrochelatase activity"/>
    <property type="evidence" value="ECO:0007669"/>
    <property type="project" value="InterPro"/>
</dbReference>
<comment type="catalytic activity">
    <reaction evidence="6">
        <text>precorrin-2 + NAD(+) = sirohydrochlorin + NADH + 2 H(+)</text>
        <dbReference type="Rhea" id="RHEA:15613"/>
        <dbReference type="ChEBI" id="CHEBI:15378"/>
        <dbReference type="ChEBI" id="CHEBI:57540"/>
        <dbReference type="ChEBI" id="CHEBI:57945"/>
        <dbReference type="ChEBI" id="CHEBI:58351"/>
        <dbReference type="ChEBI" id="CHEBI:58827"/>
        <dbReference type="EC" id="1.3.1.76"/>
    </reaction>
</comment>
<evidence type="ECO:0000256" key="1">
    <source>
        <dbReference type="ARBA" id="ARBA00005010"/>
    </source>
</evidence>